<dbReference type="PANTHER" id="PTHR46732:SF8">
    <property type="entry name" value="ATP-DEPENDENT PROTEASE LA (LON) DOMAIN PROTEIN"/>
    <property type="match status" value="1"/>
</dbReference>
<dbReference type="EMBL" id="QKTW01000010">
    <property type="protein sequence ID" value="PZF73675.1"/>
    <property type="molecule type" value="Genomic_DNA"/>
</dbReference>
<dbReference type="PANTHER" id="PTHR46732">
    <property type="entry name" value="ATP-DEPENDENT PROTEASE LA (LON) DOMAIN PROTEIN"/>
    <property type="match status" value="1"/>
</dbReference>
<dbReference type="AlphaFoldDB" id="A0A2W2ADY9"/>
<dbReference type="RefSeq" id="WP_110998125.1">
    <property type="nucleotide sequence ID" value="NZ_QKTW01000010.1"/>
</dbReference>
<dbReference type="SUPFAM" id="SSF88697">
    <property type="entry name" value="PUA domain-like"/>
    <property type="match status" value="1"/>
</dbReference>
<dbReference type="InterPro" id="IPR015947">
    <property type="entry name" value="PUA-like_sf"/>
</dbReference>
<dbReference type="Gene3D" id="2.30.130.40">
    <property type="entry name" value="LON domain-like"/>
    <property type="match status" value="1"/>
</dbReference>
<dbReference type="Proteomes" id="UP000248745">
    <property type="component" value="Unassembled WGS sequence"/>
</dbReference>
<organism evidence="2 3">
    <name type="scientific">Taibaiella soli</name>
    <dbReference type="NCBI Taxonomy" id="1649169"/>
    <lineage>
        <taxon>Bacteria</taxon>
        <taxon>Pseudomonadati</taxon>
        <taxon>Bacteroidota</taxon>
        <taxon>Chitinophagia</taxon>
        <taxon>Chitinophagales</taxon>
        <taxon>Chitinophagaceae</taxon>
        <taxon>Taibaiella</taxon>
    </lineage>
</organism>
<dbReference type="Pfam" id="PF02190">
    <property type="entry name" value="LON_substr_bdg"/>
    <property type="match status" value="1"/>
</dbReference>
<comment type="caution">
    <text evidence="2">The sequence shown here is derived from an EMBL/GenBank/DDBJ whole genome shotgun (WGS) entry which is preliminary data.</text>
</comment>
<evidence type="ECO:0000313" key="3">
    <source>
        <dbReference type="Proteomes" id="UP000248745"/>
    </source>
</evidence>
<proteinExistence type="predicted"/>
<dbReference type="OrthoDB" id="25394at2"/>
<evidence type="ECO:0000259" key="1">
    <source>
        <dbReference type="SMART" id="SM00464"/>
    </source>
</evidence>
<keyword evidence="3" id="KW-1185">Reference proteome</keyword>
<dbReference type="SMART" id="SM00464">
    <property type="entry name" value="LON"/>
    <property type="match status" value="1"/>
</dbReference>
<dbReference type="InterPro" id="IPR003111">
    <property type="entry name" value="Lon_prtase_N"/>
</dbReference>
<gene>
    <name evidence="2" type="ORF">DN068_06665</name>
</gene>
<dbReference type="InterPro" id="IPR046336">
    <property type="entry name" value="Lon_prtase_N_sf"/>
</dbReference>
<evidence type="ECO:0000313" key="2">
    <source>
        <dbReference type="EMBL" id="PZF73675.1"/>
    </source>
</evidence>
<sequence length="216" mass="25141">MTNFIPIFPLDVVVYPGERLNLHIFEERYKQLLKECIAEQKPFGIPSVIDKKMGDLGTIMEVEEVVKEYENGEMDIRTRGTKVFRVLETVRSIPEKLYSGAIVAYPENKLSHQDSKLSTLILDAVKRLYSLLNVDSKFPNVQSEMISYSIGHFVGFTVQEEYELLGIFDELQRLEYIRRHLTRMQPVIKELEDMKARVQLNGHFRDLSIDDLNLDK</sequence>
<protein>
    <submittedName>
        <fullName evidence="2">Peptidase S16</fullName>
    </submittedName>
</protein>
<reference evidence="2 3" key="1">
    <citation type="submission" date="2018-06" db="EMBL/GenBank/DDBJ databases">
        <title>Mucibacter soli gen. nov., sp. nov., a new member of the family Chitinophagaceae producing mucin.</title>
        <authorList>
            <person name="Kim M.-K."/>
            <person name="Park S."/>
            <person name="Kim T.-S."/>
            <person name="Joung Y."/>
            <person name="Han J.-H."/>
            <person name="Kim S.B."/>
        </authorList>
    </citation>
    <scope>NUCLEOTIDE SEQUENCE [LARGE SCALE GENOMIC DNA]</scope>
    <source>
        <strain evidence="2 3">R1-15</strain>
    </source>
</reference>
<feature type="domain" description="Lon N-terminal" evidence="1">
    <location>
        <begin position="4"/>
        <end position="183"/>
    </location>
</feature>
<name>A0A2W2ADY9_9BACT</name>
<accession>A0A2W2ADY9</accession>